<keyword evidence="4" id="KW-0067">ATP-binding</keyword>
<evidence type="ECO:0000256" key="3">
    <source>
        <dbReference type="ARBA" id="ARBA00022806"/>
    </source>
</evidence>
<feature type="non-terminal residue" evidence="6">
    <location>
        <position position="82"/>
    </location>
</feature>
<dbReference type="AlphaFoldDB" id="X1JHI4"/>
<gene>
    <name evidence="6" type="ORF">S03H2_71770</name>
</gene>
<dbReference type="Pfam" id="PF13361">
    <property type="entry name" value="UvrD_C"/>
    <property type="match status" value="1"/>
</dbReference>
<comment type="caution">
    <text evidence="6">The sequence shown here is derived from an EMBL/GenBank/DDBJ whole genome shotgun (WGS) entry which is preliminary data.</text>
</comment>
<name>X1JHI4_9ZZZZ</name>
<dbReference type="InterPro" id="IPR014017">
    <property type="entry name" value="DNA_helicase_UvrD-like_C"/>
</dbReference>
<evidence type="ECO:0000256" key="4">
    <source>
        <dbReference type="ARBA" id="ARBA00022840"/>
    </source>
</evidence>
<accession>X1JHI4</accession>
<reference evidence="6" key="1">
    <citation type="journal article" date="2014" name="Front. Microbiol.">
        <title>High frequency of phylogenetically diverse reductive dehalogenase-homologous genes in deep subseafloor sedimentary metagenomes.</title>
        <authorList>
            <person name="Kawai M."/>
            <person name="Futagami T."/>
            <person name="Toyoda A."/>
            <person name="Takaki Y."/>
            <person name="Nishi S."/>
            <person name="Hori S."/>
            <person name="Arai W."/>
            <person name="Tsubouchi T."/>
            <person name="Morono Y."/>
            <person name="Uchiyama I."/>
            <person name="Ito T."/>
            <person name="Fujiyama A."/>
            <person name="Inagaki F."/>
            <person name="Takami H."/>
        </authorList>
    </citation>
    <scope>NUCLEOTIDE SEQUENCE</scope>
    <source>
        <strain evidence="6">Expedition CK06-06</strain>
    </source>
</reference>
<dbReference type="Gene3D" id="3.40.50.300">
    <property type="entry name" value="P-loop containing nucleotide triphosphate hydrolases"/>
    <property type="match status" value="1"/>
</dbReference>
<dbReference type="GO" id="GO:0016787">
    <property type="term" value="F:hydrolase activity"/>
    <property type="evidence" value="ECO:0007669"/>
    <property type="project" value="UniProtKB-KW"/>
</dbReference>
<evidence type="ECO:0000259" key="5">
    <source>
        <dbReference type="Pfam" id="PF13361"/>
    </source>
</evidence>
<dbReference type="InterPro" id="IPR027417">
    <property type="entry name" value="P-loop_NTPase"/>
</dbReference>
<feature type="domain" description="UvrD-like helicase C-terminal" evidence="5">
    <location>
        <begin position="3"/>
        <end position="75"/>
    </location>
</feature>
<dbReference type="GO" id="GO:0004386">
    <property type="term" value="F:helicase activity"/>
    <property type="evidence" value="ECO:0007669"/>
    <property type="project" value="UniProtKB-KW"/>
</dbReference>
<sequence length="82" mass="9559">KLLKENFRSTQTLIDFSNALISNNSNWKAEQKMTYPKDKPKDARIENKIFLLNAETQEEEAEVIAKLIEILLSKQKLTYDSQ</sequence>
<dbReference type="SUPFAM" id="SSF52540">
    <property type="entry name" value="P-loop containing nucleoside triphosphate hydrolases"/>
    <property type="match status" value="1"/>
</dbReference>
<keyword evidence="2" id="KW-0378">Hydrolase</keyword>
<keyword evidence="1" id="KW-0547">Nucleotide-binding</keyword>
<organism evidence="6">
    <name type="scientific">marine sediment metagenome</name>
    <dbReference type="NCBI Taxonomy" id="412755"/>
    <lineage>
        <taxon>unclassified sequences</taxon>
        <taxon>metagenomes</taxon>
        <taxon>ecological metagenomes</taxon>
    </lineage>
</organism>
<evidence type="ECO:0000313" key="6">
    <source>
        <dbReference type="EMBL" id="GAH94166.1"/>
    </source>
</evidence>
<proteinExistence type="predicted"/>
<evidence type="ECO:0000256" key="1">
    <source>
        <dbReference type="ARBA" id="ARBA00022741"/>
    </source>
</evidence>
<dbReference type="EMBL" id="BARU01048194">
    <property type="protein sequence ID" value="GAH94166.1"/>
    <property type="molecule type" value="Genomic_DNA"/>
</dbReference>
<evidence type="ECO:0000256" key="2">
    <source>
        <dbReference type="ARBA" id="ARBA00022801"/>
    </source>
</evidence>
<keyword evidence="3" id="KW-0347">Helicase</keyword>
<dbReference type="GO" id="GO:0005524">
    <property type="term" value="F:ATP binding"/>
    <property type="evidence" value="ECO:0007669"/>
    <property type="project" value="UniProtKB-KW"/>
</dbReference>
<protein>
    <recommendedName>
        <fullName evidence="5">UvrD-like helicase C-terminal domain-containing protein</fullName>
    </recommendedName>
</protein>
<feature type="non-terminal residue" evidence="6">
    <location>
        <position position="1"/>
    </location>
</feature>